<protein>
    <recommendedName>
        <fullName evidence="8">Anaphase-promoting complex subunit 4 WD40 domain-containing protein</fullName>
    </recommendedName>
</protein>
<dbReference type="GO" id="GO:0051301">
    <property type="term" value="P:cell division"/>
    <property type="evidence" value="ECO:0007669"/>
    <property type="project" value="UniProtKB-KW"/>
</dbReference>
<keyword evidence="3" id="KW-0677">Repeat</keyword>
<dbReference type="PANTHER" id="PTHR19918">
    <property type="entry name" value="CELL DIVISION CYCLE 20 CDC20 FIZZY -RELATED"/>
    <property type="match status" value="1"/>
</dbReference>
<dbReference type="GO" id="GO:1905786">
    <property type="term" value="P:positive regulation of anaphase-promoting complex-dependent catabolic process"/>
    <property type="evidence" value="ECO:0007669"/>
    <property type="project" value="TreeGrafter"/>
</dbReference>
<name>A0A5N5IYU6_9ROSI</name>
<comment type="caution">
    <text evidence="6">The sequence shown here is derived from an EMBL/GenBank/DDBJ whole genome shotgun (WGS) entry which is preliminary data.</text>
</comment>
<dbReference type="Gene3D" id="2.130.10.10">
    <property type="entry name" value="YVTN repeat-like/Quinoprotein amine dehydrogenase"/>
    <property type="match status" value="1"/>
</dbReference>
<dbReference type="GO" id="GO:0031145">
    <property type="term" value="P:anaphase-promoting complex-dependent catabolic process"/>
    <property type="evidence" value="ECO:0007669"/>
    <property type="project" value="TreeGrafter"/>
</dbReference>
<dbReference type="AlphaFoldDB" id="A0A5N5IYU6"/>
<reference evidence="7" key="1">
    <citation type="journal article" date="2019" name="Gigascience">
        <title>De novo genome assembly of the endangered Acer yangbiense, a plant species with extremely small populations endemic to Yunnan Province, China.</title>
        <authorList>
            <person name="Yang J."/>
            <person name="Wariss H.M."/>
            <person name="Tao L."/>
            <person name="Zhang R."/>
            <person name="Yun Q."/>
            <person name="Hollingsworth P."/>
            <person name="Dao Z."/>
            <person name="Luo G."/>
            <person name="Guo H."/>
            <person name="Ma Y."/>
            <person name="Sun W."/>
        </authorList>
    </citation>
    <scope>NUCLEOTIDE SEQUENCE [LARGE SCALE GENOMIC DNA]</scope>
    <source>
        <strain evidence="7">cv. br00</strain>
    </source>
</reference>
<evidence type="ECO:0000256" key="2">
    <source>
        <dbReference type="ARBA" id="ARBA00022618"/>
    </source>
</evidence>
<keyword evidence="1" id="KW-0853">WD repeat</keyword>
<evidence type="ECO:0000256" key="4">
    <source>
        <dbReference type="ARBA" id="ARBA00022776"/>
    </source>
</evidence>
<dbReference type="PANTHER" id="PTHR19918:SF8">
    <property type="entry name" value="FI02843P"/>
    <property type="match status" value="1"/>
</dbReference>
<dbReference type="GO" id="GO:0010997">
    <property type="term" value="F:anaphase-promoting complex binding"/>
    <property type="evidence" value="ECO:0007669"/>
    <property type="project" value="InterPro"/>
</dbReference>
<organism evidence="6 7">
    <name type="scientific">Salix brachista</name>
    <dbReference type="NCBI Taxonomy" id="2182728"/>
    <lineage>
        <taxon>Eukaryota</taxon>
        <taxon>Viridiplantae</taxon>
        <taxon>Streptophyta</taxon>
        <taxon>Embryophyta</taxon>
        <taxon>Tracheophyta</taxon>
        <taxon>Spermatophyta</taxon>
        <taxon>Magnoliopsida</taxon>
        <taxon>eudicotyledons</taxon>
        <taxon>Gunneridae</taxon>
        <taxon>Pentapetalae</taxon>
        <taxon>rosids</taxon>
        <taxon>fabids</taxon>
        <taxon>Malpighiales</taxon>
        <taxon>Salicaceae</taxon>
        <taxon>Saliceae</taxon>
        <taxon>Salix</taxon>
    </lineage>
</organism>
<dbReference type="EMBL" id="VDCV01000019">
    <property type="protein sequence ID" value="KAB5512289.1"/>
    <property type="molecule type" value="Genomic_DNA"/>
</dbReference>
<keyword evidence="7" id="KW-1185">Reference proteome</keyword>
<evidence type="ECO:0000256" key="5">
    <source>
        <dbReference type="ARBA" id="ARBA00023306"/>
    </source>
</evidence>
<proteinExistence type="predicted"/>
<keyword evidence="2" id="KW-0132">Cell division</keyword>
<accession>A0A5N5IYU6</accession>
<evidence type="ECO:0000256" key="1">
    <source>
        <dbReference type="ARBA" id="ARBA00022574"/>
    </source>
</evidence>
<evidence type="ECO:0008006" key="8">
    <source>
        <dbReference type="Google" id="ProtNLM"/>
    </source>
</evidence>
<gene>
    <name evidence="6" type="ORF">DKX38_029317</name>
</gene>
<keyword evidence="4" id="KW-0498">Mitosis</keyword>
<evidence type="ECO:0000313" key="7">
    <source>
        <dbReference type="Proteomes" id="UP000326939"/>
    </source>
</evidence>
<dbReference type="GO" id="GO:1990757">
    <property type="term" value="F:ubiquitin ligase activator activity"/>
    <property type="evidence" value="ECO:0007669"/>
    <property type="project" value="TreeGrafter"/>
</dbReference>
<sequence length="105" mass="12037">MAWNNHILTTGGMDGQIISYNIVETLTEGIHEHYQVCALLWNKNERELLRSHGFTQNQLTVWKYPSMVKMAELRKYPSMVKMATAAGAETLRFWNVFGVPEMACS</sequence>
<evidence type="ECO:0000313" key="6">
    <source>
        <dbReference type="EMBL" id="KAB5512289.1"/>
    </source>
</evidence>
<dbReference type="InterPro" id="IPR033010">
    <property type="entry name" value="Cdc20/Fizzy"/>
</dbReference>
<evidence type="ECO:0000256" key="3">
    <source>
        <dbReference type="ARBA" id="ARBA00022737"/>
    </source>
</evidence>
<dbReference type="InterPro" id="IPR015943">
    <property type="entry name" value="WD40/YVTN_repeat-like_dom_sf"/>
</dbReference>
<keyword evidence="5" id="KW-0131">Cell cycle</keyword>
<dbReference type="Proteomes" id="UP000326939">
    <property type="component" value="Chromosome 19"/>
</dbReference>
<dbReference type="GO" id="GO:0005680">
    <property type="term" value="C:anaphase-promoting complex"/>
    <property type="evidence" value="ECO:0007669"/>
    <property type="project" value="TreeGrafter"/>
</dbReference>